<name>A0ABD5ASG8_ACICA</name>
<dbReference type="AlphaFoldDB" id="A0ABD5ASG8"/>
<proteinExistence type="predicted"/>
<evidence type="ECO:0008006" key="3">
    <source>
        <dbReference type="Google" id="ProtNLM"/>
    </source>
</evidence>
<dbReference type="Proteomes" id="UP001240164">
    <property type="component" value="Unassembled WGS sequence"/>
</dbReference>
<dbReference type="EMBL" id="JAUSQP010000009">
    <property type="protein sequence ID" value="MDP9805321.1"/>
    <property type="molecule type" value="Genomic_DNA"/>
</dbReference>
<dbReference type="RefSeq" id="WP_307013545.1">
    <property type="nucleotide sequence ID" value="NZ_JAUSQP010000009.1"/>
</dbReference>
<organism evidence="1 2">
    <name type="scientific">Acinetobacter calcoaceticus</name>
    <dbReference type="NCBI Taxonomy" id="471"/>
    <lineage>
        <taxon>Bacteria</taxon>
        <taxon>Pseudomonadati</taxon>
        <taxon>Pseudomonadota</taxon>
        <taxon>Gammaproteobacteria</taxon>
        <taxon>Moraxellales</taxon>
        <taxon>Moraxellaceae</taxon>
        <taxon>Acinetobacter</taxon>
        <taxon>Acinetobacter calcoaceticus/baumannii complex</taxon>
    </lineage>
</organism>
<gene>
    <name evidence="1" type="ORF">J2771_003631</name>
</gene>
<evidence type="ECO:0000313" key="1">
    <source>
        <dbReference type="EMBL" id="MDP9805321.1"/>
    </source>
</evidence>
<sequence>MRIIVLLFACFAFNSYPAESIDEKLVLNLLEKEKTSVQNKEIMIFMALLSEDFLGAKKDGTPLTKESYKEGVIITFINASKILHNAKIKSLYISETKQSAEVVLESETKFLLERGNYKEVVTSNSVTKSTLILENGTLKYKNSSYIK</sequence>
<reference evidence="1 2" key="1">
    <citation type="submission" date="2023-07" db="EMBL/GenBank/DDBJ databases">
        <title>Sorghum-associated microbial communities from plants grown in Nebraska, USA.</title>
        <authorList>
            <person name="Schachtman D."/>
        </authorList>
    </citation>
    <scope>NUCLEOTIDE SEQUENCE [LARGE SCALE GENOMIC DNA]</scope>
    <source>
        <strain evidence="1 2">CC146</strain>
    </source>
</reference>
<accession>A0ABD5ASG8</accession>
<comment type="caution">
    <text evidence="1">The sequence shown here is derived from an EMBL/GenBank/DDBJ whole genome shotgun (WGS) entry which is preliminary data.</text>
</comment>
<evidence type="ECO:0000313" key="2">
    <source>
        <dbReference type="Proteomes" id="UP001240164"/>
    </source>
</evidence>
<protein>
    <recommendedName>
        <fullName evidence="3">Organic solvent tolerance-like N-terminal domain-containing protein</fullName>
    </recommendedName>
</protein>